<protein>
    <submittedName>
        <fullName evidence="1">Uncharacterized protein</fullName>
    </submittedName>
</protein>
<evidence type="ECO:0000313" key="2">
    <source>
        <dbReference type="Proteomes" id="UP000829196"/>
    </source>
</evidence>
<organism evidence="1 2">
    <name type="scientific">Dendrobium nobile</name>
    <name type="common">Orchid</name>
    <dbReference type="NCBI Taxonomy" id="94219"/>
    <lineage>
        <taxon>Eukaryota</taxon>
        <taxon>Viridiplantae</taxon>
        <taxon>Streptophyta</taxon>
        <taxon>Embryophyta</taxon>
        <taxon>Tracheophyta</taxon>
        <taxon>Spermatophyta</taxon>
        <taxon>Magnoliopsida</taxon>
        <taxon>Liliopsida</taxon>
        <taxon>Asparagales</taxon>
        <taxon>Orchidaceae</taxon>
        <taxon>Epidendroideae</taxon>
        <taxon>Malaxideae</taxon>
        <taxon>Dendrobiinae</taxon>
        <taxon>Dendrobium</taxon>
    </lineage>
</organism>
<accession>A0A8T3AHK4</accession>
<gene>
    <name evidence="1" type="ORF">KFK09_022042</name>
</gene>
<dbReference type="EMBL" id="JAGYWB010000016">
    <property type="protein sequence ID" value="KAI0495739.1"/>
    <property type="molecule type" value="Genomic_DNA"/>
</dbReference>
<proteinExistence type="predicted"/>
<keyword evidence="2" id="KW-1185">Reference proteome</keyword>
<name>A0A8T3AHK4_DENNO</name>
<comment type="caution">
    <text evidence="1">The sequence shown here is derived from an EMBL/GenBank/DDBJ whole genome shotgun (WGS) entry which is preliminary data.</text>
</comment>
<evidence type="ECO:0000313" key="1">
    <source>
        <dbReference type="EMBL" id="KAI0495739.1"/>
    </source>
</evidence>
<sequence length="54" mass="6244">MLCFLSLCSVSCDVFYPFSILRNKYFELSWSVVSCVISQHLILHGSLRSDSLWI</sequence>
<reference evidence="1" key="1">
    <citation type="journal article" date="2022" name="Front. Genet.">
        <title>Chromosome-Scale Assembly of the Dendrobium nobile Genome Provides Insights Into the Molecular Mechanism of the Biosynthesis of the Medicinal Active Ingredient of Dendrobium.</title>
        <authorList>
            <person name="Xu Q."/>
            <person name="Niu S.-C."/>
            <person name="Li K.-L."/>
            <person name="Zheng P.-J."/>
            <person name="Zhang X.-J."/>
            <person name="Jia Y."/>
            <person name="Liu Y."/>
            <person name="Niu Y.-X."/>
            <person name="Yu L.-H."/>
            <person name="Chen D.-F."/>
            <person name="Zhang G.-Q."/>
        </authorList>
    </citation>
    <scope>NUCLEOTIDE SEQUENCE</scope>
    <source>
        <tissue evidence="1">Leaf</tissue>
    </source>
</reference>
<dbReference type="Proteomes" id="UP000829196">
    <property type="component" value="Unassembled WGS sequence"/>
</dbReference>
<dbReference type="AlphaFoldDB" id="A0A8T3AHK4"/>